<reference evidence="4" key="1">
    <citation type="journal article" date="2021" name="Mol. Ecol. Resour.">
        <title>Phylogenomic analyses of the genus Drosophila reveals genomic signals of climate adaptation.</title>
        <authorList>
            <person name="Li F."/>
            <person name="Rane R.V."/>
            <person name="Luria V."/>
            <person name="Xiong Z."/>
            <person name="Chen J."/>
            <person name="Li Z."/>
            <person name="Catullo R.A."/>
            <person name="Griffin P.C."/>
            <person name="Schiffer M."/>
            <person name="Pearce S."/>
            <person name="Lee S.F."/>
            <person name="McElroy K."/>
            <person name="Stocker A."/>
            <person name="Shirriffs J."/>
            <person name="Cockerell F."/>
            <person name="Coppin C."/>
            <person name="Sgro C.M."/>
            <person name="Karger A."/>
            <person name="Cain J.W."/>
            <person name="Weber J.A."/>
            <person name="Santpere G."/>
            <person name="Kirschner M.W."/>
            <person name="Hoffmann A.A."/>
            <person name="Oakeshott J.G."/>
            <person name="Zhang G."/>
        </authorList>
    </citation>
    <scope>NUCLEOTIDE SEQUENCE</scope>
    <source>
        <strain evidence="4">BGI-SZ-2011g</strain>
    </source>
</reference>
<dbReference type="Gene3D" id="3.40.50.1580">
    <property type="entry name" value="Nucleoside phosphorylase domain"/>
    <property type="match status" value="1"/>
</dbReference>
<name>A0AAD4PR08_9MUSC</name>
<evidence type="ECO:0000256" key="2">
    <source>
        <dbReference type="PIRSR" id="PIRSR610059-50"/>
    </source>
</evidence>
<evidence type="ECO:0000313" key="4">
    <source>
        <dbReference type="EMBL" id="KAH8388295.1"/>
    </source>
</evidence>
<evidence type="ECO:0000313" key="5">
    <source>
        <dbReference type="Proteomes" id="UP001200034"/>
    </source>
</evidence>
<dbReference type="InterPro" id="IPR010059">
    <property type="entry name" value="Uridine_phosphorylase_euk"/>
</dbReference>
<evidence type="ECO:0000256" key="1">
    <source>
        <dbReference type="ARBA" id="ARBA00010456"/>
    </source>
</evidence>
<dbReference type="PANTHER" id="PTHR43691:SF11">
    <property type="entry name" value="FI09636P-RELATED"/>
    <property type="match status" value="1"/>
</dbReference>
<feature type="binding site" evidence="2">
    <location>
        <begin position="173"/>
        <end position="176"/>
    </location>
    <ligand>
        <name>phosphate</name>
        <dbReference type="ChEBI" id="CHEBI:43474"/>
    </ligand>
</feature>
<dbReference type="AlphaFoldDB" id="A0AAD4PR08"/>
<dbReference type="InterPro" id="IPR035994">
    <property type="entry name" value="Nucleoside_phosphorylase_sf"/>
</dbReference>
<comment type="caution">
    <text evidence="4">The sequence shown here is derived from an EMBL/GenBank/DDBJ whole genome shotgun (WGS) entry which is preliminary data.</text>
</comment>
<dbReference type="PANTHER" id="PTHR43691">
    <property type="entry name" value="URIDINE PHOSPHORYLASE"/>
    <property type="match status" value="1"/>
</dbReference>
<dbReference type="GO" id="GO:0005829">
    <property type="term" value="C:cytosol"/>
    <property type="evidence" value="ECO:0007669"/>
    <property type="project" value="TreeGrafter"/>
</dbReference>
<comment type="similarity">
    <text evidence="1">Belongs to the PNP/UDP phosphorylase family.</text>
</comment>
<dbReference type="SUPFAM" id="SSF53167">
    <property type="entry name" value="Purine and uridine phosphorylases"/>
    <property type="match status" value="1"/>
</dbReference>
<gene>
    <name evidence="4" type="ORF">KR093_003014</name>
</gene>
<dbReference type="GO" id="GO:0004850">
    <property type="term" value="F:uridine phosphorylase activity"/>
    <property type="evidence" value="ECO:0007669"/>
    <property type="project" value="InterPro"/>
</dbReference>
<organism evidence="4 5">
    <name type="scientific">Drosophila rubida</name>
    <dbReference type="NCBI Taxonomy" id="30044"/>
    <lineage>
        <taxon>Eukaryota</taxon>
        <taxon>Metazoa</taxon>
        <taxon>Ecdysozoa</taxon>
        <taxon>Arthropoda</taxon>
        <taxon>Hexapoda</taxon>
        <taxon>Insecta</taxon>
        <taxon>Pterygota</taxon>
        <taxon>Neoptera</taxon>
        <taxon>Endopterygota</taxon>
        <taxon>Diptera</taxon>
        <taxon>Brachycera</taxon>
        <taxon>Muscomorpha</taxon>
        <taxon>Ephydroidea</taxon>
        <taxon>Drosophilidae</taxon>
        <taxon>Drosophila</taxon>
    </lineage>
</organism>
<evidence type="ECO:0000259" key="3">
    <source>
        <dbReference type="Pfam" id="PF01048"/>
    </source>
</evidence>
<dbReference type="Pfam" id="PF01048">
    <property type="entry name" value="PNP_UDP_1"/>
    <property type="match status" value="1"/>
</dbReference>
<accession>A0AAD4PR08</accession>
<dbReference type="EMBL" id="JAJJHW010000014">
    <property type="protein sequence ID" value="KAH8388295.1"/>
    <property type="molecule type" value="Genomic_DNA"/>
</dbReference>
<feature type="binding site" evidence="2">
    <location>
        <position position="129"/>
    </location>
    <ligand>
        <name>phosphate</name>
        <dbReference type="ChEBI" id="CHEBI:43474"/>
    </ligand>
</feature>
<dbReference type="GO" id="GO:0009166">
    <property type="term" value="P:nucleotide catabolic process"/>
    <property type="evidence" value="ECO:0007669"/>
    <property type="project" value="InterPro"/>
</dbReference>
<sequence length="345" mass="37930">MIGCVAVASGNINNFYKLSIGLKRANWQLCVVCECNIHSLINKSCNMSKGVELKNPNLARMPSDYLYHLAINVANTADTSDIQRQFGDVKVLCMGGTPSRMRELARYLRNELGNSDNSEPVDLAEAGHRYALFKEGPVLCASHGVGSSTASVVLHELLKLLKYAKCQDPIIIRIGTCGGVGVAPGTVVVTKDAYNGYLRNEHEIPILGKRVVRPAQFPEQVIQDILRLSKRSDDGFDTIMANTMSSDCFYEGQGRIDGAVCDYDDAAKMEFLKEAHKLGIRNIEMEATMLSSLTLQAGVKAADICVTLVNRLNGDQVEITPETKKDYEHRPFLIVGRYIKALLGK</sequence>
<dbReference type="CDD" id="cd17763">
    <property type="entry name" value="UP_hUPP-like"/>
    <property type="match status" value="1"/>
</dbReference>
<protein>
    <recommendedName>
        <fullName evidence="3">Nucleoside phosphorylase domain-containing protein</fullName>
    </recommendedName>
</protein>
<dbReference type="NCBIfam" id="TIGR01719">
    <property type="entry name" value="euk_UDPppase"/>
    <property type="match status" value="1"/>
</dbReference>
<keyword evidence="5" id="KW-1185">Reference proteome</keyword>
<dbReference type="GO" id="GO:0006218">
    <property type="term" value="P:uridine catabolic process"/>
    <property type="evidence" value="ECO:0007669"/>
    <property type="project" value="TreeGrafter"/>
</dbReference>
<feature type="binding site" evidence="2">
    <location>
        <position position="253"/>
    </location>
    <ligand>
        <name>substrate</name>
    </ligand>
</feature>
<feature type="domain" description="Nucleoside phosphorylase" evidence="3">
    <location>
        <begin position="90"/>
        <end position="314"/>
    </location>
</feature>
<dbReference type="Proteomes" id="UP001200034">
    <property type="component" value="Unassembled WGS sequence"/>
</dbReference>
<proteinExistence type="inferred from homology"/>
<dbReference type="InterPro" id="IPR000845">
    <property type="entry name" value="Nucleoside_phosphorylase_d"/>
</dbReference>
<feature type="binding site" evidence="2">
    <location>
        <position position="255"/>
    </location>
    <ligand>
        <name>substrate</name>
    </ligand>
</feature>